<evidence type="ECO:0000313" key="2">
    <source>
        <dbReference type="EMBL" id="RIW32681.1"/>
    </source>
</evidence>
<reference evidence="2 3" key="1">
    <citation type="submission" date="2018-09" db="EMBL/GenBank/DDBJ databases">
        <title>Bacillus saliacetes sp. nov., isolated from Thai shrimp paste (Ka-pi).</title>
        <authorList>
            <person name="Daroonpunt R."/>
            <person name="Tanasupawat S."/>
            <person name="Yiamsombut S."/>
        </authorList>
    </citation>
    <scope>NUCLEOTIDE SEQUENCE [LARGE SCALE GENOMIC DNA]</scope>
    <source>
        <strain evidence="2 3">SKP7-4</strain>
    </source>
</reference>
<protein>
    <submittedName>
        <fullName evidence="2">Uncharacterized protein</fullName>
    </submittedName>
</protein>
<sequence>MTKSSKLRLSISFREEYKHVYEHLSKQANRSDYICRIIDKELENEETIQRLEEKLEKLLNALVDGQALPVFEKEQTDSNDQTEQKLRDEDIDLIKNLF</sequence>
<dbReference type="EMBL" id="QXIR01000016">
    <property type="protein sequence ID" value="RIW32681.1"/>
    <property type="molecule type" value="Genomic_DNA"/>
</dbReference>
<evidence type="ECO:0000256" key="1">
    <source>
        <dbReference type="SAM" id="Coils"/>
    </source>
</evidence>
<dbReference type="RefSeq" id="WP_119547240.1">
    <property type="nucleotide sequence ID" value="NZ_QXIR01000016.1"/>
</dbReference>
<feature type="coiled-coil region" evidence="1">
    <location>
        <begin position="37"/>
        <end position="68"/>
    </location>
</feature>
<organism evidence="2 3">
    <name type="scientific">Bacillus salacetis</name>
    <dbReference type="NCBI Taxonomy" id="2315464"/>
    <lineage>
        <taxon>Bacteria</taxon>
        <taxon>Bacillati</taxon>
        <taxon>Bacillota</taxon>
        <taxon>Bacilli</taxon>
        <taxon>Bacillales</taxon>
        <taxon>Bacillaceae</taxon>
        <taxon>Bacillus</taxon>
    </lineage>
</organism>
<accession>A0A3A1R259</accession>
<evidence type="ECO:0000313" key="3">
    <source>
        <dbReference type="Proteomes" id="UP000265801"/>
    </source>
</evidence>
<dbReference type="Proteomes" id="UP000265801">
    <property type="component" value="Unassembled WGS sequence"/>
</dbReference>
<dbReference type="OrthoDB" id="2990843at2"/>
<gene>
    <name evidence="2" type="ORF">D3H55_12415</name>
</gene>
<keyword evidence="3" id="KW-1185">Reference proteome</keyword>
<proteinExistence type="predicted"/>
<dbReference type="AlphaFoldDB" id="A0A3A1R259"/>
<name>A0A3A1R259_9BACI</name>
<keyword evidence="1" id="KW-0175">Coiled coil</keyword>
<comment type="caution">
    <text evidence="2">The sequence shown here is derived from an EMBL/GenBank/DDBJ whole genome shotgun (WGS) entry which is preliminary data.</text>
</comment>